<dbReference type="Proteomes" id="UP000184226">
    <property type="component" value="Unassembled WGS sequence"/>
</dbReference>
<organism evidence="11 12">
    <name type="scientific">Pollutimonas bauzanensis</name>
    <dbReference type="NCBI Taxonomy" id="658167"/>
    <lineage>
        <taxon>Bacteria</taxon>
        <taxon>Pseudomonadati</taxon>
        <taxon>Pseudomonadota</taxon>
        <taxon>Betaproteobacteria</taxon>
        <taxon>Burkholderiales</taxon>
        <taxon>Alcaligenaceae</taxon>
        <taxon>Pollutimonas</taxon>
    </lineage>
</organism>
<dbReference type="NCBIfam" id="TIGR00726">
    <property type="entry name" value="peptidoglycan editing factor PgeF"/>
    <property type="match status" value="1"/>
</dbReference>
<dbReference type="AlphaFoldDB" id="A0A1M5ZQ12"/>
<dbReference type="STRING" id="658167.SAMN04488135_11722"/>
<keyword evidence="12" id="KW-1185">Reference proteome</keyword>
<comment type="catalytic activity">
    <reaction evidence="8">
        <text>adenosine + phosphate = alpha-D-ribose 1-phosphate + adenine</text>
        <dbReference type="Rhea" id="RHEA:27642"/>
        <dbReference type="ChEBI" id="CHEBI:16335"/>
        <dbReference type="ChEBI" id="CHEBI:16708"/>
        <dbReference type="ChEBI" id="CHEBI:43474"/>
        <dbReference type="ChEBI" id="CHEBI:57720"/>
        <dbReference type="EC" id="2.4.2.1"/>
    </reaction>
    <physiologicalReaction direction="left-to-right" evidence="8">
        <dbReference type="Rhea" id="RHEA:27643"/>
    </physiologicalReaction>
</comment>
<keyword evidence="3" id="KW-0808">Transferase</keyword>
<dbReference type="SUPFAM" id="SSF64438">
    <property type="entry name" value="CNF1/YfiH-like putative cysteine hydrolases"/>
    <property type="match status" value="1"/>
</dbReference>
<proteinExistence type="inferred from homology"/>
<sequence length="264" mass="28361">MGILKHSAAFPTVSGLPWTGVNYFCTTRQGGVSGAPWSSLNVGLHTDDDSAHVQANRLLLRARLPGEPVWLNQVHGARVFDADLPAEQEPGRLAVPPDADAAVTTQRDRVLAVMTADCLPVVLASADGSALGVAHAGWRGLAAGVLERTLLALRSRVPGNTHWRAWIGPAIGQRHFEVGADVFAAFVDQDGQAAAFFAEKIPGSKWLADLPSLARHRLHKAQVASIELSGYCTFSQPDMFYSYRRAPRTGRLVTVAWLGDAGQR</sequence>
<comment type="similarity">
    <text evidence="2 10">Belongs to the purine nucleoside phosphorylase YfiH/LACC1 family.</text>
</comment>
<dbReference type="EMBL" id="FQXE01000017">
    <property type="protein sequence ID" value="SHI26219.1"/>
    <property type="molecule type" value="Genomic_DNA"/>
</dbReference>
<dbReference type="InterPro" id="IPR003730">
    <property type="entry name" value="Cu_polyphenol_OxRdtase"/>
</dbReference>
<evidence type="ECO:0000313" key="12">
    <source>
        <dbReference type="Proteomes" id="UP000184226"/>
    </source>
</evidence>
<evidence type="ECO:0000256" key="10">
    <source>
        <dbReference type="RuleBase" id="RU361274"/>
    </source>
</evidence>
<dbReference type="GO" id="GO:0005507">
    <property type="term" value="F:copper ion binding"/>
    <property type="evidence" value="ECO:0007669"/>
    <property type="project" value="TreeGrafter"/>
</dbReference>
<reference evidence="11 12" key="1">
    <citation type="submission" date="2016-11" db="EMBL/GenBank/DDBJ databases">
        <authorList>
            <person name="Jaros S."/>
            <person name="Januszkiewicz K."/>
            <person name="Wedrychowicz H."/>
        </authorList>
    </citation>
    <scope>NUCLEOTIDE SEQUENCE [LARGE SCALE GENOMIC DNA]</scope>
    <source>
        <strain evidence="11 12">CGMCC 1.10190</strain>
    </source>
</reference>
<keyword evidence="5" id="KW-0378">Hydrolase</keyword>
<comment type="catalytic activity">
    <reaction evidence="1">
        <text>inosine + phosphate = alpha-D-ribose 1-phosphate + hypoxanthine</text>
        <dbReference type="Rhea" id="RHEA:27646"/>
        <dbReference type="ChEBI" id="CHEBI:17368"/>
        <dbReference type="ChEBI" id="CHEBI:17596"/>
        <dbReference type="ChEBI" id="CHEBI:43474"/>
        <dbReference type="ChEBI" id="CHEBI:57720"/>
        <dbReference type="EC" id="2.4.2.1"/>
    </reaction>
    <physiologicalReaction direction="left-to-right" evidence="1">
        <dbReference type="Rhea" id="RHEA:27647"/>
    </physiologicalReaction>
</comment>
<evidence type="ECO:0000256" key="4">
    <source>
        <dbReference type="ARBA" id="ARBA00022723"/>
    </source>
</evidence>
<dbReference type="Gene3D" id="3.60.140.10">
    <property type="entry name" value="CNF1/YfiH-like putative cysteine hydrolases"/>
    <property type="match status" value="1"/>
</dbReference>
<accession>A0A1M5ZQ12</accession>
<evidence type="ECO:0000313" key="11">
    <source>
        <dbReference type="EMBL" id="SHI26219.1"/>
    </source>
</evidence>
<evidence type="ECO:0000256" key="1">
    <source>
        <dbReference type="ARBA" id="ARBA00000553"/>
    </source>
</evidence>
<dbReference type="InterPro" id="IPR011324">
    <property type="entry name" value="Cytotoxic_necrot_fac-like_cat"/>
</dbReference>
<dbReference type="CDD" id="cd16833">
    <property type="entry name" value="YfiH"/>
    <property type="match status" value="1"/>
</dbReference>
<dbReference type="GO" id="GO:0017061">
    <property type="term" value="F:S-methyl-5-thioadenosine phosphorylase activity"/>
    <property type="evidence" value="ECO:0007669"/>
    <property type="project" value="UniProtKB-EC"/>
</dbReference>
<gene>
    <name evidence="11" type="ORF">SAMN04488135_11722</name>
</gene>
<name>A0A1M5ZQ12_9BURK</name>
<keyword evidence="6" id="KW-0862">Zinc</keyword>
<keyword evidence="4" id="KW-0479">Metal-binding</keyword>
<evidence type="ECO:0000256" key="5">
    <source>
        <dbReference type="ARBA" id="ARBA00022801"/>
    </source>
</evidence>
<dbReference type="Pfam" id="PF02578">
    <property type="entry name" value="Cu-oxidase_4"/>
    <property type="match status" value="1"/>
</dbReference>
<protein>
    <recommendedName>
        <fullName evidence="10">Purine nucleoside phosphorylase</fullName>
    </recommendedName>
</protein>
<evidence type="ECO:0000256" key="8">
    <source>
        <dbReference type="ARBA" id="ARBA00048968"/>
    </source>
</evidence>
<evidence type="ECO:0000256" key="9">
    <source>
        <dbReference type="ARBA" id="ARBA00049893"/>
    </source>
</evidence>
<dbReference type="RefSeq" id="WP_073108318.1">
    <property type="nucleotide sequence ID" value="NZ_FQXE01000017.1"/>
</dbReference>
<dbReference type="PANTHER" id="PTHR30616">
    <property type="entry name" value="UNCHARACTERIZED PROTEIN YFIH"/>
    <property type="match status" value="1"/>
</dbReference>
<dbReference type="OrthoDB" id="4279at2"/>
<evidence type="ECO:0000256" key="3">
    <source>
        <dbReference type="ARBA" id="ARBA00022679"/>
    </source>
</evidence>
<evidence type="ECO:0000256" key="2">
    <source>
        <dbReference type="ARBA" id="ARBA00007353"/>
    </source>
</evidence>
<dbReference type="PANTHER" id="PTHR30616:SF2">
    <property type="entry name" value="PURINE NUCLEOSIDE PHOSPHORYLASE LACC1"/>
    <property type="match status" value="1"/>
</dbReference>
<evidence type="ECO:0000256" key="7">
    <source>
        <dbReference type="ARBA" id="ARBA00047989"/>
    </source>
</evidence>
<dbReference type="InterPro" id="IPR038371">
    <property type="entry name" value="Cu_polyphenol_OxRdtase_sf"/>
</dbReference>
<evidence type="ECO:0000256" key="6">
    <source>
        <dbReference type="ARBA" id="ARBA00022833"/>
    </source>
</evidence>
<comment type="catalytic activity">
    <reaction evidence="7">
        <text>adenosine + H2O + H(+) = inosine + NH4(+)</text>
        <dbReference type="Rhea" id="RHEA:24408"/>
        <dbReference type="ChEBI" id="CHEBI:15377"/>
        <dbReference type="ChEBI" id="CHEBI:15378"/>
        <dbReference type="ChEBI" id="CHEBI:16335"/>
        <dbReference type="ChEBI" id="CHEBI:17596"/>
        <dbReference type="ChEBI" id="CHEBI:28938"/>
        <dbReference type="EC" id="3.5.4.4"/>
    </reaction>
    <physiologicalReaction direction="left-to-right" evidence="7">
        <dbReference type="Rhea" id="RHEA:24409"/>
    </physiologicalReaction>
</comment>
<dbReference type="GO" id="GO:0016787">
    <property type="term" value="F:hydrolase activity"/>
    <property type="evidence" value="ECO:0007669"/>
    <property type="project" value="UniProtKB-KW"/>
</dbReference>
<comment type="catalytic activity">
    <reaction evidence="9">
        <text>S-methyl-5'-thioadenosine + phosphate = 5-(methylsulfanyl)-alpha-D-ribose 1-phosphate + adenine</text>
        <dbReference type="Rhea" id="RHEA:11852"/>
        <dbReference type="ChEBI" id="CHEBI:16708"/>
        <dbReference type="ChEBI" id="CHEBI:17509"/>
        <dbReference type="ChEBI" id="CHEBI:43474"/>
        <dbReference type="ChEBI" id="CHEBI:58533"/>
        <dbReference type="EC" id="2.4.2.28"/>
    </reaction>
    <physiologicalReaction direction="left-to-right" evidence="9">
        <dbReference type="Rhea" id="RHEA:11853"/>
    </physiologicalReaction>
</comment>